<gene>
    <name evidence="2" type="ORF">ACFFVF_02875</name>
</gene>
<feature type="transmembrane region" description="Helical" evidence="1">
    <location>
        <begin position="59"/>
        <end position="80"/>
    </location>
</feature>
<dbReference type="RefSeq" id="WP_236457011.1">
    <property type="nucleotide sequence ID" value="NZ_CBCSGE010000010.1"/>
</dbReference>
<comment type="caution">
    <text evidence="2">The sequence shown here is derived from an EMBL/GenBank/DDBJ whole genome shotgun (WGS) entry which is preliminary data.</text>
</comment>
<feature type="transmembrane region" description="Helical" evidence="1">
    <location>
        <begin position="35"/>
        <end position="53"/>
    </location>
</feature>
<proteinExistence type="predicted"/>
<reference evidence="2 3" key="1">
    <citation type="submission" date="2024-09" db="EMBL/GenBank/DDBJ databases">
        <authorList>
            <person name="Sun Q."/>
            <person name="Mori K."/>
        </authorList>
    </citation>
    <scope>NUCLEOTIDE SEQUENCE [LARGE SCALE GENOMIC DNA]</scope>
    <source>
        <strain evidence="2 3">CECT 7955</strain>
    </source>
</reference>
<dbReference type="EMBL" id="JBHMEY010000006">
    <property type="protein sequence ID" value="MFB9095447.1"/>
    <property type="molecule type" value="Genomic_DNA"/>
</dbReference>
<organism evidence="2 3">
    <name type="scientific">Flavobacterium jumunjinense</name>
    <dbReference type="NCBI Taxonomy" id="998845"/>
    <lineage>
        <taxon>Bacteria</taxon>
        <taxon>Pseudomonadati</taxon>
        <taxon>Bacteroidota</taxon>
        <taxon>Flavobacteriia</taxon>
        <taxon>Flavobacteriales</taxon>
        <taxon>Flavobacteriaceae</taxon>
        <taxon>Flavobacterium</taxon>
    </lineage>
</organism>
<dbReference type="Proteomes" id="UP001589607">
    <property type="component" value="Unassembled WGS sequence"/>
</dbReference>
<keyword evidence="1" id="KW-0472">Membrane</keyword>
<protein>
    <recommendedName>
        <fullName evidence="4">SMODS and SLOG-associating 2TM effector domain-containing protein</fullName>
    </recommendedName>
</protein>
<evidence type="ECO:0000313" key="2">
    <source>
        <dbReference type="EMBL" id="MFB9095447.1"/>
    </source>
</evidence>
<feature type="transmembrane region" description="Helical" evidence="1">
    <location>
        <begin position="165"/>
        <end position="184"/>
    </location>
</feature>
<evidence type="ECO:0000313" key="3">
    <source>
        <dbReference type="Proteomes" id="UP001589607"/>
    </source>
</evidence>
<evidence type="ECO:0008006" key="4">
    <source>
        <dbReference type="Google" id="ProtNLM"/>
    </source>
</evidence>
<keyword evidence="1" id="KW-0812">Transmembrane</keyword>
<keyword evidence="1" id="KW-1133">Transmembrane helix</keyword>
<accession>A0ABV5GJH3</accession>
<keyword evidence="3" id="KW-1185">Reference proteome</keyword>
<evidence type="ECO:0000256" key="1">
    <source>
        <dbReference type="SAM" id="Phobius"/>
    </source>
</evidence>
<sequence>MNFEKIQEQLFDATKSQNQVIFQETLALAKLKNTWIAQLVTVSGTVLGGVSIFSEQKNVATFLGLGILFVTIVVGLVLILRNLNRESNKLTEYFANFNDYNLRAIMLAELEIKGQNLTQEEIIQKDKLISDLKKIAEKWDILDENGELKMLSEELLSEKVSVGNYILIGGLAVGGILITMSELINNCG</sequence>
<name>A0ABV5GJH3_9FLAO</name>